<organism evidence="1 2">
    <name type="scientific">Vibrio navarrensis</name>
    <dbReference type="NCBI Taxonomy" id="29495"/>
    <lineage>
        <taxon>Bacteria</taxon>
        <taxon>Pseudomonadati</taxon>
        <taxon>Pseudomonadota</taxon>
        <taxon>Gammaproteobacteria</taxon>
        <taxon>Vibrionales</taxon>
        <taxon>Vibrionaceae</taxon>
        <taxon>Vibrio</taxon>
    </lineage>
</organism>
<sequence>MKMTKINQQIELLKQNRTVGMEGLPFDKVRTSQVKARFTLDESEFLSLLANEVDAQKAVLCNVLIIQAVIALLKSEPELRDQVLLAWQRQGGERLDFFDEIENHKPFTVEGEFDVVTPSSRSPQQEAR</sequence>
<dbReference type="AlphaFoldDB" id="A0AAJ4LT38"/>
<dbReference type="EMBL" id="CP065217">
    <property type="protein sequence ID" value="QPL52431.1"/>
    <property type="molecule type" value="Genomic_DNA"/>
</dbReference>
<gene>
    <name evidence="1" type="ORF">I3X05_10410</name>
</gene>
<dbReference type="Proteomes" id="UP000594435">
    <property type="component" value="Chromosome 1"/>
</dbReference>
<dbReference type="RefSeq" id="WP_337970680.1">
    <property type="nucleotide sequence ID" value="NZ_CP065217.1"/>
</dbReference>
<accession>A0AAJ4LT38</accession>
<evidence type="ECO:0000313" key="1">
    <source>
        <dbReference type="EMBL" id="QPL52431.1"/>
    </source>
</evidence>
<evidence type="ECO:0000313" key="2">
    <source>
        <dbReference type="Proteomes" id="UP000594435"/>
    </source>
</evidence>
<protein>
    <submittedName>
        <fullName evidence="1">Uncharacterized protein</fullName>
    </submittedName>
</protein>
<reference evidence="1 2" key="1">
    <citation type="submission" date="2020-11" db="EMBL/GenBank/DDBJ databases">
        <title>Complete and Circularized Genome Assembly of a human isolate of Vibrio navarrensis biotype pommerensis with MiSeq and MinION Sequence Data.</title>
        <authorList>
            <person name="Schwartz K."/>
            <person name="Borowiak M."/>
            <person name="Deneke C."/>
            <person name="Balau V."/>
            <person name="Metelmann C."/>
            <person name="Strauch E."/>
        </authorList>
    </citation>
    <scope>NUCLEOTIDE SEQUENCE [LARGE SCALE GENOMIC DNA]</scope>
    <source>
        <strain evidence="1 2">20-VB00237</strain>
    </source>
</reference>
<name>A0AAJ4LT38_9VIBR</name>
<proteinExistence type="predicted"/>